<dbReference type="EMBL" id="JADOXO010000784">
    <property type="protein sequence ID" value="KAF9800351.1"/>
    <property type="molecule type" value="Genomic_DNA"/>
</dbReference>
<dbReference type="AlphaFoldDB" id="A0A8H7NSN1"/>
<organism evidence="1 2">
    <name type="scientific">Rhodonia placenta</name>
    <dbReference type="NCBI Taxonomy" id="104341"/>
    <lineage>
        <taxon>Eukaryota</taxon>
        <taxon>Fungi</taxon>
        <taxon>Dikarya</taxon>
        <taxon>Basidiomycota</taxon>
        <taxon>Agaricomycotina</taxon>
        <taxon>Agaricomycetes</taxon>
        <taxon>Polyporales</taxon>
        <taxon>Adustoporiaceae</taxon>
        <taxon>Rhodonia</taxon>
    </lineage>
</organism>
<reference evidence="1" key="2">
    <citation type="journal article" name="Front. Microbiol.">
        <title>Degradative Capacity of Two Strains of Rhodonia placenta: From Phenotype to Genotype.</title>
        <authorList>
            <person name="Kolle M."/>
            <person name="Horta M.A.C."/>
            <person name="Nowrousian M."/>
            <person name="Ohm R.A."/>
            <person name="Benz J.P."/>
            <person name="Pilgard A."/>
        </authorList>
    </citation>
    <scope>NUCLEOTIDE SEQUENCE</scope>
    <source>
        <strain evidence="1">FPRL280</strain>
    </source>
</reference>
<name>A0A8H7NSN1_9APHY</name>
<protein>
    <submittedName>
        <fullName evidence="1">Uncharacterized protein</fullName>
    </submittedName>
</protein>
<sequence length="73" mass="8687">MFTMWEDTDKHATAVEHILDISWARRPELNSFFSARIARSVGQHQHCHQKGRLSRQLLRLWETRVPPLRVPQL</sequence>
<accession>A0A8H7NSN1</accession>
<evidence type="ECO:0000313" key="2">
    <source>
        <dbReference type="Proteomes" id="UP000639403"/>
    </source>
</evidence>
<evidence type="ECO:0000313" key="1">
    <source>
        <dbReference type="EMBL" id="KAF9800351.1"/>
    </source>
</evidence>
<proteinExistence type="predicted"/>
<comment type="caution">
    <text evidence="1">The sequence shown here is derived from an EMBL/GenBank/DDBJ whole genome shotgun (WGS) entry which is preliminary data.</text>
</comment>
<gene>
    <name evidence="1" type="ORF">IEO21_10376</name>
</gene>
<reference evidence="1" key="1">
    <citation type="submission" date="2020-11" db="EMBL/GenBank/DDBJ databases">
        <authorList>
            <person name="Koelle M."/>
            <person name="Horta M.A.C."/>
            <person name="Nowrousian M."/>
            <person name="Ohm R.A."/>
            <person name="Benz P."/>
            <person name="Pilgard A."/>
        </authorList>
    </citation>
    <scope>NUCLEOTIDE SEQUENCE</scope>
    <source>
        <strain evidence="1">FPRL280</strain>
    </source>
</reference>
<dbReference type="Proteomes" id="UP000639403">
    <property type="component" value="Unassembled WGS sequence"/>
</dbReference>